<dbReference type="FunFam" id="3.90.226.10:FF:000061">
    <property type="entry name" value="Methylglutaconyl-CoA hydratase, mitochondrial"/>
    <property type="match status" value="1"/>
</dbReference>
<accession>A0A5C7H341</accession>
<dbReference type="PROSITE" id="PS00166">
    <property type="entry name" value="ENOYL_COA_HYDRATASE"/>
    <property type="match status" value="1"/>
</dbReference>
<evidence type="ECO:0000256" key="2">
    <source>
        <dbReference type="ARBA" id="ARBA00023239"/>
    </source>
</evidence>
<dbReference type="AlphaFoldDB" id="A0A5C7H341"/>
<dbReference type="Proteomes" id="UP000323000">
    <property type="component" value="Chromosome 11"/>
</dbReference>
<comment type="caution">
    <text evidence="4">The sequence shown here is derived from an EMBL/GenBank/DDBJ whole genome shotgun (WGS) entry which is preliminary data.</text>
</comment>
<evidence type="ECO:0000313" key="5">
    <source>
        <dbReference type="Proteomes" id="UP000323000"/>
    </source>
</evidence>
<protein>
    <recommendedName>
        <fullName evidence="6">Enoyl-CoA hydratase</fullName>
    </recommendedName>
</protein>
<dbReference type="GO" id="GO:0016836">
    <property type="term" value="F:hydro-lyase activity"/>
    <property type="evidence" value="ECO:0007669"/>
    <property type="project" value="UniProtKB-ARBA"/>
</dbReference>
<dbReference type="GO" id="GO:0005739">
    <property type="term" value="C:mitochondrion"/>
    <property type="evidence" value="ECO:0007669"/>
    <property type="project" value="TreeGrafter"/>
</dbReference>
<dbReference type="SUPFAM" id="SSF52096">
    <property type="entry name" value="ClpP/crotonase"/>
    <property type="match status" value="1"/>
</dbReference>
<dbReference type="Gene3D" id="1.10.12.10">
    <property type="entry name" value="Lyase 2-enoyl-coa Hydratase, Chain A, domain 2"/>
    <property type="match status" value="1"/>
</dbReference>
<sequence length="334" mass="36166">MGALSTLTKSLSHHCIKTSKTHLQKPLLNLSNFENFSNATDSQYHHYQSRRTLILDSVSSESVTLNRLSDSDSGIVEVNLNRPGARNAIGKDLLRGLKDSFEVISKDSTANVVLITSSVPKVFCAGADLKERRMMSASEIHFFVNSLRSTFSFLEVVRLDSYHPKSNKTLGIPTIAVIEGAALGGGLEMALACDLRICGEDAVLGLPETGLAIIPGAGGTQRLPRLVGNSVAKELIFTGRKIGGREAMSIGLVNYCVPASEAQLKALEVAREINQKGPIAIRMAKKAISEGFEIDMASAFELEEECYIQTLHTNDRLEGLAAFAEKRKPKYTGA</sequence>
<dbReference type="PANTHER" id="PTHR11941:SF171">
    <property type="entry name" value="SD19268P"/>
    <property type="match status" value="1"/>
</dbReference>
<evidence type="ECO:0000256" key="1">
    <source>
        <dbReference type="ARBA" id="ARBA00005254"/>
    </source>
</evidence>
<dbReference type="InterPro" id="IPR014748">
    <property type="entry name" value="Enoyl-CoA_hydra_C"/>
</dbReference>
<dbReference type="EMBL" id="VAHF01000011">
    <property type="protein sequence ID" value="TXG51199.1"/>
    <property type="molecule type" value="Genomic_DNA"/>
</dbReference>
<keyword evidence="5" id="KW-1185">Reference proteome</keyword>
<dbReference type="InterPro" id="IPR001753">
    <property type="entry name" value="Enoyl-CoA_hydra/iso"/>
</dbReference>
<evidence type="ECO:0008006" key="6">
    <source>
        <dbReference type="Google" id="ProtNLM"/>
    </source>
</evidence>
<dbReference type="Gene3D" id="3.90.226.10">
    <property type="entry name" value="2-enoyl-CoA Hydratase, Chain A, domain 1"/>
    <property type="match status" value="1"/>
</dbReference>
<keyword evidence="2" id="KW-0456">Lyase</keyword>
<dbReference type="FunFam" id="1.10.12.10:FF:000001">
    <property type="entry name" value="Probable enoyl-CoA hydratase, mitochondrial"/>
    <property type="match status" value="1"/>
</dbReference>
<dbReference type="InterPro" id="IPR018376">
    <property type="entry name" value="Enoyl-CoA_hyd/isom_CS"/>
</dbReference>
<evidence type="ECO:0000256" key="3">
    <source>
        <dbReference type="RuleBase" id="RU003707"/>
    </source>
</evidence>
<evidence type="ECO:0000313" key="4">
    <source>
        <dbReference type="EMBL" id="TXG51199.1"/>
    </source>
</evidence>
<name>A0A5C7H341_9ROSI</name>
<gene>
    <name evidence="4" type="ORF">EZV62_023723</name>
</gene>
<proteinExistence type="inferred from homology"/>
<comment type="similarity">
    <text evidence="1 3">Belongs to the enoyl-CoA hydratase/isomerase family.</text>
</comment>
<dbReference type="GO" id="GO:0006635">
    <property type="term" value="P:fatty acid beta-oxidation"/>
    <property type="evidence" value="ECO:0007669"/>
    <property type="project" value="TreeGrafter"/>
</dbReference>
<dbReference type="Pfam" id="PF00378">
    <property type="entry name" value="ECH_1"/>
    <property type="match status" value="1"/>
</dbReference>
<dbReference type="InterPro" id="IPR029045">
    <property type="entry name" value="ClpP/crotonase-like_dom_sf"/>
</dbReference>
<dbReference type="OrthoDB" id="2139957at2759"/>
<organism evidence="4 5">
    <name type="scientific">Acer yangbiense</name>
    <dbReference type="NCBI Taxonomy" id="1000413"/>
    <lineage>
        <taxon>Eukaryota</taxon>
        <taxon>Viridiplantae</taxon>
        <taxon>Streptophyta</taxon>
        <taxon>Embryophyta</taxon>
        <taxon>Tracheophyta</taxon>
        <taxon>Spermatophyta</taxon>
        <taxon>Magnoliopsida</taxon>
        <taxon>eudicotyledons</taxon>
        <taxon>Gunneridae</taxon>
        <taxon>Pentapetalae</taxon>
        <taxon>rosids</taxon>
        <taxon>malvids</taxon>
        <taxon>Sapindales</taxon>
        <taxon>Sapindaceae</taxon>
        <taxon>Hippocastanoideae</taxon>
        <taxon>Acereae</taxon>
        <taxon>Acer</taxon>
    </lineage>
</organism>
<reference evidence="5" key="1">
    <citation type="journal article" date="2019" name="Gigascience">
        <title>De novo genome assembly of the endangered Acer yangbiense, a plant species with extremely small populations endemic to Yunnan Province, China.</title>
        <authorList>
            <person name="Yang J."/>
            <person name="Wariss H.M."/>
            <person name="Tao L."/>
            <person name="Zhang R."/>
            <person name="Yun Q."/>
            <person name="Hollingsworth P."/>
            <person name="Dao Z."/>
            <person name="Luo G."/>
            <person name="Guo H."/>
            <person name="Ma Y."/>
            <person name="Sun W."/>
        </authorList>
    </citation>
    <scope>NUCLEOTIDE SEQUENCE [LARGE SCALE GENOMIC DNA]</scope>
    <source>
        <strain evidence="5">cv. Malutang</strain>
    </source>
</reference>
<dbReference type="CDD" id="cd06558">
    <property type="entry name" value="crotonase-like"/>
    <property type="match status" value="1"/>
</dbReference>
<dbReference type="PANTHER" id="PTHR11941">
    <property type="entry name" value="ENOYL-COA HYDRATASE-RELATED"/>
    <property type="match status" value="1"/>
</dbReference>